<name>A3LR40_PICST</name>
<keyword evidence="3" id="KW-0238">DNA-binding</keyword>
<feature type="domain" description="Zn(2)-C6 fungal-type" evidence="7">
    <location>
        <begin position="10"/>
        <end position="42"/>
    </location>
</feature>
<dbReference type="Proteomes" id="UP000002258">
    <property type="component" value="Chromosome 3"/>
</dbReference>
<proteinExistence type="predicted"/>
<dbReference type="InterPro" id="IPR001138">
    <property type="entry name" value="Zn2Cys6_DnaBD"/>
</dbReference>
<evidence type="ECO:0000313" key="8">
    <source>
        <dbReference type="EMBL" id="ABN65670.2"/>
    </source>
</evidence>
<evidence type="ECO:0000256" key="4">
    <source>
        <dbReference type="ARBA" id="ARBA00023163"/>
    </source>
</evidence>
<protein>
    <submittedName>
        <fullName evidence="8">Positive regulator of cytochrome C genes CYC1 and CYC7</fullName>
    </submittedName>
</protein>
<dbReference type="GO" id="GO:0000978">
    <property type="term" value="F:RNA polymerase II cis-regulatory region sequence-specific DNA binding"/>
    <property type="evidence" value="ECO:0007669"/>
    <property type="project" value="TreeGrafter"/>
</dbReference>
<evidence type="ECO:0000256" key="5">
    <source>
        <dbReference type="ARBA" id="ARBA00023242"/>
    </source>
</evidence>
<keyword evidence="4" id="KW-0804">Transcription</keyword>
<dbReference type="KEGG" id="pic:PICST_56968"/>
<dbReference type="GO" id="GO:0045944">
    <property type="term" value="P:positive regulation of transcription by RNA polymerase II"/>
    <property type="evidence" value="ECO:0007669"/>
    <property type="project" value="TreeGrafter"/>
</dbReference>
<dbReference type="SMART" id="SM00906">
    <property type="entry name" value="Fungal_trans"/>
    <property type="match status" value="1"/>
</dbReference>
<organism evidence="8 9">
    <name type="scientific">Scheffersomyces stipitis (strain ATCC 58785 / CBS 6054 / NBRC 10063 / NRRL Y-11545)</name>
    <name type="common">Yeast</name>
    <name type="synonym">Pichia stipitis</name>
    <dbReference type="NCBI Taxonomy" id="322104"/>
    <lineage>
        <taxon>Eukaryota</taxon>
        <taxon>Fungi</taxon>
        <taxon>Dikarya</taxon>
        <taxon>Ascomycota</taxon>
        <taxon>Saccharomycotina</taxon>
        <taxon>Pichiomycetes</taxon>
        <taxon>Debaryomycetaceae</taxon>
        <taxon>Scheffersomyces</taxon>
    </lineage>
</organism>
<dbReference type="InterPro" id="IPR007219">
    <property type="entry name" value="XnlR_reg_dom"/>
</dbReference>
<dbReference type="InterPro" id="IPR036864">
    <property type="entry name" value="Zn2-C6_fun-type_DNA-bd_sf"/>
</dbReference>
<dbReference type="AlphaFoldDB" id="A3LR40"/>
<dbReference type="GO" id="GO:0008270">
    <property type="term" value="F:zinc ion binding"/>
    <property type="evidence" value="ECO:0007669"/>
    <property type="project" value="InterPro"/>
</dbReference>
<evidence type="ECO:0000256" key="6">
    <source>
        <dbReference type="SAM" id="MobiDB-lite"/>
    </source>
</evidence>
<evidence type="ECO:0000256" key="3">
    <source>
        <dbReference type="ARBA" id="ARBA00023125"/>
    </source>
</evidence>
<evidence type="ECO:0000313" key="9">
    <source>
        <dbReference type="Proteomes" id="UP000002258"/>
    </source>
</evidence>
<dbReference type="Pfam" id="PF00172">
    <property type="entry name" value="Zn_clus"/>
    <property type="match status" value="1"/>
</dbReference>
<feature type="region of interest" description="Disordered" evidence="6">
    <location>
        <begin position="50"/>
        <end position="149"/>
    </location>
</feature>
<dbReference type="InParanoid" id="A3LR40"/>
<feature type="region of interest" description="Disordered" evidence="6">
    <location>
        <begin position="987"/>
        <end position="1012"/>
    </location>
</feature>
<keyword evidence="1" id="KW-0479">Metal-binding</keyword>
<dbReference type="RefSeq" id="XP_001383699.2">
    <property type="nucleotide sequence ID" value="XM_001383662.1"/>
</dbReference>
<dbReference type="PANTHER" id="PTHR31069">
    <property type="entry name" value="OLEATE-ACTIVATED TRANSCRIPTION FACTOR 1-RELATED"/>
    <property type="match status" value="1"/>
</dbReference>
<dbReference type="OMA" id="INSYRLY"/>
<gene>
    <name evidence="8" type="primary">HAP4</name>
    <name evidence="8" type="ORF">PICST_56968</name>
</gene>
<dbReference type="InterPro" id="IPR050675">
    <property type="entry name" value="OAF3"/>
</dbReference>
<dbReference type="Pfam" id="PF04082">
    <property type="entry name" value="Fungal_trans"/>
    <property type="match status" value="1"/>
</dbReference>
<keyword evidence="2" id="KW-0805">Transcription regulation</keyword>
<feature type="region of interest" description="Disordered" evidence="6">
    <location>
        <begin position="378"/>
        <end position="397"/>
    </location>
</feature>
<dbReference type="EMBL" id="CP000497">
    <property type="protein sequence ID" value="ABN65670.2"/>
    <property type="molecule type" value="Genomic_DNA"/>
</dbReference>
<feature type="compositionally biased region" description="Low complexity" evidence="6">
    <location>
        <begin position="112"/>
        <end position="148"/>
    </location>
</feature>
<feature type="compositionally biased region" description="Low complexity" evidence="6">
    <location>
        <begin position="88"/>
        <end position="103"/>
    </location>
</feature>
<dbReference type="FunCoup" id="A3LR40">
    <property type="interactions" value="1440"/>
</dbReference>
<dbReference type="PROSITE" id="PS50048">
    <property type="entry name" value="ZN2_CY6_FUNGAL_2"/>
    <property type="match status" value="1"/>
</dbReference>
<dbReference type="GO" id="GO:0006351">
    <property type="term" value="P:DNA-templated transcription"/>
    <property type="evidence" value="ECO:0007669"/>
    <property type="project" value="InterPro"/>
</dbReference>
<feature type="non-terminal residue" evidence="8">
    <location>
        <position position="1"/>
    </location>
</feature>
<dbReference type="HOGENOM" id="CLU_266182_0_0_1"/>
<sequence length="1085" mass="123028">YRKRHRIPASCSICRKRKSKCDRVRPVCGTCKKKSIAHLCYYESDKDNVDDSGSLNSHVHHLPEQPPGPPQHLQHPPPQFFPPPPHFQPGVQPQLQPPLHQNQMDQLHQHPHNPQQPIPQQHIQPQHITAQQPAPSQPIPQQSIQSQQLPHLQANQVVDYQGYQGNVNLKHPDANTSKNAYNISAVPATVSSANSVSAFAYSPTESNISMSSANPPSTPGKLPSSFSNNRLVSIPLGPNSSLQVNPDDTMKVFSNASYALNLEGPLWQYQGVLSYIGLTKSDPFIKIMRNYAILLFKSGEMGKFMKLEAPKTKKRSAPGKNTSPGAKKSRIESSLASDSIHESPGSYMSECDSKKDVDVDHDNILEDDGLITTRIDVVEQNSTTDKEEESELESRTEIKTTDPAIKKEPEKKTHKRKTNPHAIPNILPGLKSLYSGKKNRKEYYELVEKAIIGVFPSKLNMFMLFCRFFKYVHPFAPIIDENSLMMDITTLLQQYPSFNHGFYDQVIIESDHDLTVLGIFLLVLRLGYMSLIHNDPVNNSYTKEEQGMVRDMRRISTASYLNVVDLCLADDLICTKSTFRKVQSLTLLYFFRKMSPDDCHGIGGTDSNILLGVAITHAFSIGLNRDPTCYGSQDLISKREPLIRIWRSLWNYLITSDVTSAIHSSTPLKVASTDVFDVKLPSYSEDSTGTKNDTINKLHTIVEGYRNIIKKMNNIQDKPKVIDILMETNNLEKIFFSFFGKDFFKDCICKPAAVPSNGTSHDINSLAHQESYMKVIKYCLFIQLRTDLSCMYYMIAIHYENEYNESQTPSMNAGIELFKIYIKSVVQLVYIMSYVLDNSVELFGKNYDYVLTSNNERCIIKTHAFLTSFFVRLLHHKIDLTKKVASDPTLQPRLEILDTLFMMVLIEAEFFVGNFRKLSKNYINSYKLYVMTYFVLKQCMDNPMAFFEATMYNPKFFHEGTNMLEFFTNGELTYLCKLCQEFRGAKEEQSKKKTSTRPPTNPSKEHFKYPAPLNNVDVPISFDPSKSAMSSNASAISSNLQQSPGDLSSFSHSTPEFGYFSNGHISTEDLLKLFEMYGDLDHFDV</sequence>
<evidence type="ECO:0000256" key="1">
    <source>
        <dbReference type="ARBA" id="ARBA00022723"/>
    </source>
</evidence>
<dbReference type="SUPFAM" id="SSF57701">
    <property type="entry name" value="Zn2/Cys6 DNA-binding domain"/>
    <property type="match status" value="1"/>
</dbReference>
<dbReference type="GO" id="GO:0000981">
    <property type="term" value="F:DNA-binding transcription factor activity, RNA polymerase II-specific"/>
    <property type="evidence" value="ECO:0007669"/>
    <property type="project" value="InterPro"/>
</dbReference>
<accession>A3LR40</accession>
<dbReference type="SMART" id="SM00066">
    <property type="entry name" value="GAL4"/>
    <property type="match status" value="1"/>
</dbReference>
<dbReference type="Gene3D" id="4.10.240.10">
    <property type="entry name" value="Zn(2)-C6 fungal-type DNA-binding domain"/>
    <property type="match status" value="1"/>
</dbReference>
<dbReference type="CDD" id="cd00067">
    <property type="entry name" value="GAL4"/>
    <property type="match status" value="1"/>
</dbReference>
<dbReference type="OrthoDB" id="4337792at2759"/>
<dbReference type="STRING" id="322104.A3LR40"/>
<reference evidence="8 9" key="1">
    <citation type="journal article" date="2007" name="Nat. Biotechnol.">
        <title>Genome sequence of the lignocellulose-bioconverting and xylose-fermenting yeast Pichia stipitis.</title>
        <authorList>
            <person name="Jeffries T.W."/>
            <person name="Grigoriev I.V."/>
            <person name="Grimwood J."/>
            <person name="Laplaza J.M."/>
            <person name="Aerts A."/>
            <person name="Salamov A."/>
            <person name="Schmutz J."/>
            <person name="Lindquist E."/>
            <person name="Dehal P."/>
            <person name="Shapiro H."/>
            <person name="Jin Y.S."/>
            <person name="Passoth V."/>
            <person name="Richardson P.M."/>
        </authorList>
    </citation>
    <scope>NUCLEOTIDE SEQUENCE [LARGE SCALE GENOMIC DNA]</scope>
    <source>
        <strain evidence="9">ATCC 58785 / CBS 6054 / NBRC 10063 / NRRL Y-11545</strain>
    </source>
</reference>
<dbReference type="CDD" id="cd12148">
    <property type="entry name" value="fungal_TF_MHR"/>
    <property type="match status" value="1"/>
</dbReference>
<evidence type="ECO:0000256" key="2">
    <source>
        <dbReference type="ARBA" id="ARBA00023015"/>
    </source>
</evidence>
<feature type="compositionally biased region" description="Pro residues" evidence="6">
    <location>
        <begin position="64"/>
        <end position="87"/>
    </location>
</feature>
<keyword evidence="9" id="KW-1185">Reference proteome</keyword>
<feature type="region of interest" description="Disordered" evidence="6">
    <location>
        <begin position="309"/>
        <end position="353"/>
    </location>
</feature>
<dbReference type="eggNOG" id="ENOG502SD6I">
    <property type="taxonomic scope" value="Eukaryota"/>
</dbReference>
<keyword evidence="5" id="KW-0539">Nucleus</keyword>
<dbReference type="PROSITE" id="PS00463">
    <property type="entry name" value="ZN2_CY6_FUNGAL_1"/>
    <property type="match status" value="1"/>
</dbReference>
<dbReference type="GO" id="GO:0005634">
    <property type="term" value="C:nucleus"/>
    <property type="evidence" value="ECO:0007669"/>
    <property type="project" value="TreeGrafter"/>
</dbReference>
<dbReference type="PANTHER" id="PTHR31069:SF12">
    <property type="entry name" value="TRANSCRIPTION FACTOR DOMAIN-CONTAINING PROTEIN"/>
    <property type="match status" value="1"/>
</dbReference>
<evidence type="ECO:0000259" key="7">
    <source>
        <dbReference type="PROSITE" id="PS50048"/>
    </source>
</evidence>
<dbReference type="GeneID" id="4838340"/>